<protein>
    <recommendedName>
        <fullName evidence="14">Carboxypeptidase</fullName>
        <ecNumber evidence="14">3.4.16.-</ecNumber>
    </recommendedName>
</protein>
<dbReference type="AlphaFoldDB" id="A0A5N5QL81"/>
<keyword evidence="4 14" id="KW-0645">Protease</keyword>
<dbReference type="EMBL" id="SSOP01000071">
    <property type="protein sequence ID" value="KAB5592251.1"/>
    <property type="molecule type" value="Genomic_DNA"/>
</dbReference>
<dbReference type="InterPro" id="IPR047545">
    <property type="entry name" value="BRcat_RBR_RNF216"/>
</dbReference>
<evidence type="ECO:0000256" key="5">
    <source>
        <dbReference type="ARBA" id="ARBA00022679"/>
    </source>
</evidence>
<dbReference type="InterPro" id="IPR018202">
    <property type="entry name" value="Ser_caboxypep_ser_AS"/>
</dbReference>
<dbReference type="InterPro" id="IPR000608">
    <property type="entry name" value="UBC"/>
</dbReference>
<keyword evidence="12" id="KW-0325">Glycoprotein</keyword>
<dbReference type="GO" id="GO:0004185">
    <property type="term" value="F:serine-type carboxypeptidase activity"/>
    <property type="evidence" value="ECO:0007669"/>
    <property type="project" value="UniProtKB-UniRule"/>
</dbReference>
<dbReference type="InterPro" id="IPR013083">
    <property type="entry name" value="Znf_RING/FYVE/PHD"/>
</dbReference>
<reference evidence="17 18" key="1">
    <citation type="journal article" date="2019" name="Fungal Biol. Biotechnol.">
        <title>Draft genome sequence of fastidious pathogen Ceratobasidium theobromae, which causes vascular-streak dieback in Theobroma cacao.</title>
        <authorList>
            <person name="Ali S.S."/>
            <person name="Asman A."/>
            <person name="Shao J."/>
            <person name="Firmansyah A.P."/>
            <person name="Susilo A.W."/>
            <person name="Rosmana A."/>
            <person name="McMahon P."/>
            <person name="Junaid M."/>
            <person name="Guest D."/>
            <person name="Kheng T.Y."/>
            <person name="Meinhardt L.W."/>
            <person name="Bailey B.A."/>
        </authorList>
    </citation>
    <scope>NUCLEOTIDE SEQUENCE [LARGE SCALE GENOMIC DNA]</scope>
    <source>
        <strain evidence="17 18">CT2</strain>
    </source>
</reference>
<feature type="compositionally biased region" description="Polar residues" evidence="15">
    <location>
        <begin position="212"/>
        <end position="229"/>
    </location>
</feature>
<organism evidence="17 18">
    <name type="scientific">Ceratobasidium theobromae</name>
    <dbReference type="NCBI Taxonomy" id="1582974"/>
    <lineage>
        <taxon>Eukaryota</taxon>
        <taxon>Fungi</taxon>
        <taxon>Dikarya</taxon>
        <taxon>Basidiomycota</taxon>
        <taxon>Agaricomycotina</taxon>
        <taxon>Agaricomycetes</taxon>
        <taxon>Cantharellales</taxon>
        <taxon>Ceratobasidiaceae</taxon>
        <taxon>Ceratobasidium</taxon>
    </lineage>
</organism>
<evidence type="ECO:0000256" key="11">
    <source>
        <dbReference type="ARBA" id="ARBA00022966"/>
    </source>
</evidence>
<keyword evidence="11" id="KW-0882">Thioester bond</keyword>
<dbReference type="InterPro" id="IPR047544">
    <property type="entry name" value="RING-HC_RBR_RNF216"/>
</dbReference>
<evidence type="ECO:0000256" key="12">
    <source>
        <dbReference type="ARBA" id="ARBA00023180"/>
    </source>
</evidence>
<dbReference type="GO" id="GO:0061631">
    <property type="term" value="F:ubiquitin conjugating enzyme activity"/>
    <property type="evidence" value="ECO:0007669"/>
    <property type="project" value="UniProtKB-EC"/>
</dbReference>
<dbReference type="Pfam" id="PF00450">
    <property type="entry name" value="Peptidase_S10"/>
    <property type="match status" value="1"/>
</dbReference>
<dbReference type="GO" id="GO:0036503">
    <property type="term" value="P:ERAD pathway"/>
    <property type="evidence" value="ECO:0007669"/>
    <property type="project" value="UniProtKB-ARBA"/>
</dbReference>
<dbReference type="Gene3D" id="3.10.110.10">
    <property type="entry name" value="Ubiquitin Conjugating Enzyme"/>
    <property type="match status" value="1"/>
</dbReference>
<keyword evidence="8" id="KW-0833">Ubl conjugation pathway</keyword>
<dbReference type="PROSITE" id="PS50127">
    <property type="entry name" value="UBC_2"/>
    <property type="match status" value="1"/>
</dbReference>
<dbReference type="SUPFAM" id="SSF54495">
    <property type="entry name" value="UBC-like"/>
    <property type="match status" value="1"/>
</dbReference>
<evidence type="ECO:0000256" key="8">
    <source>
        <dbReference type="ARBA" id="ARBA00022786"/>
    </source>
</evidence>
<keyword evidence="6" id="KW-0732">Signal</keyword>
<gene>
    <name evidence="17" type="ORF">CTheo_4296</name>
</gene>
<evidence type="ECO:0000256" key="4">
    <source>
        <dbReference type="ARBA" id="ARBA00022670"/>
    </source>
</evidence>
<dbReference type="OrthoDB" id="443318at2759"/>
<accession>A0A5N5QL81</accession>
<feature type="domain" description="UBC core" evidence="16">
    <location>
        <begin position="9"/>
        <end position="180"/>
    </location>
</feature>
<dbReference type="PROSITE" id="PS00183">
    <property type="entry name" value="UBC_1"/>
    <property type="match status" value="1"/>
</dbReference>
<dbReference type="CDD" id="cd16630">
    <property type="entry name" value="RING-HC_RBR_RNF216"/>
    <property type="match status" value="1"/>
</dbReference>
<keyword evidence="7" id="KW-0547">Nucleotide-binding</keyword>
<keyword evidence="10" id="KW-0067">ATP-binding</keyword>
<dbReference type="Gene3D" id="1.10.287.410">
    <property type="match status" value="1"/>
</dbReference>
<keyword evidence="18" id="KW-1185">Reference proteome</keyword>
<dbReference type="Gene3D" id="3.30.40.10">
    <property type="entry name" value="Zinc/RING finger domain, C3HC4 (zinc finger)"/>
    <property type="match status" value="1"/>
</dbReference>
<dbReference type="InterPro" id="IPR016135">
    <property type="entry name" value="UBQ-conjugating_enzyme/RWD"/>
</dbReference>
<dbReference type="SUPFAM" id="SSF53474">
    <property type="entry name" value="alpha/beta-Hydrolases"/>
    <property type="match status" value="1"/>
</dbReference>
<comment type="catalytic activity">
    <reaction evidence="1">
        <text>S-ubiquitinyl-[E1 ubiquitin-activating enzyme]-L-cysteine + [E2 ubiquitin-conjugating enzyme]-L-cysteine = [E1 ubiquitin-activating enzyme]-L-cysteine + S-ubiquitinyl-[E2 ubiquitin-conjugating enzyme]-L-cysteine.</text>
        <dbReference type="EC" id="2.3.2.23"/>
    </reaction>
</comment>
<evidence type="ECO:0000256" key="14">
    <source>
        <dbReference type="RuleBase" id="RU361156"/>
    </source>
</evidence>
<dbReference type="Pfam" id="PF00179">
    <property type="entry name" value="UQ_con"/>
    <property type="match status" value="1"/>
</dbReference>
<dbReference type="GO" id="GO:0000324">
    <property type="term" value="C:fungal-type vacuole"/>
    <property type="evidence" value="ECO:0007669"/>
    <property type="project" value="TreeGrafter"/>
</dbReference>
<keyword evidence="3 14" id="KW-0121">Carboxypeptidase</keyword>
<dbReference type="InterPro" id="IPR029058">
    <property type="entry name" value="AB_hydrolase_fold"/>
</dbReference>
<evidence type="ECO:0000256" key="15">
    <source>
        <dbReference type="SAM" id="MobiDB-lite"/>
    </source>
</evidence>
<evidence type="ECO:0000256" key="6">
    <source>
        <dbReference type="ARBA" id="ARBA00022729"/>
    </source>
</evidence>
<dbReference type="CDD" id="cd20339">
    <property type="entry name" value="BRcat_RBR_RNF216"/>
    <property type="match status" value="1"/>
</dbReference>
<dbReference type="Proteomes" id="UP000383932">
    <property type="component" value="Unassembled WGS sequence"/>
</dbReference>
<dbReference type="GO" id="GO:0005524">
    <property type="term" value="F:ATP binding"/>
    <property type="evidence" value="ECO:0007669"/>
    <property type="project" value="UniProtKB-KW"/>
</dbReference>
<dbReference type="PRINTS" id="PR00724">
    <property type="entry name" value="CRBOXYPTASEC"/>
</dbReference>
<evidence type="ECO:0000256" key="2">
    <source>
        <dbReference type="ARBA" id="ARBA00009431"/>
    </source>
</evidence>
<dbReference type="FunFam" id="3.10.110.10:FF:000008">
    <property type="entry name" value="Ubiquitin-conjugating enzyme E2 G2"/>
    <property type="match status" value="1"/>
</dbReference>
<dbReference type="PANTHER" id="PTHR11802">
    <property type="entry name" value="SERINE PROTEASE FAMILY S10 SERINE CARBOXYPEPTIDASE"/>
    <property type="match status" value="1"/>
</dbReference>
<dbReference type="PROSITE" id="PS00131">
    <property type="entry name" value="CARBOXYPEPT_SER_SER"/>
    <property type="match status" value="1"/>
</dbReference>
<evidence type="ECO:0000313" key="17">
    <source>
        <dbReference type="EMBL" id="KAB5592251.1"/>
    </source>
</evidence>
<comment type="similarity">
    <text evidence="2 14">Belongs to the peptidase S10 family.</text>
</comment>
<sequence length="1251" mass="139938">MNKKSQSATALRRLMTEYKQLTTSGSPDSMFTAGPISEDNFFEWEALINGPKDTPYEGGVFVARLEFPSDYPLNPFKMKFDPPLLHPNVYPDGNVCISILHSPGEDPNMYELASERWSPVQSVEKVLLSVISMLAEPNLESGANVDCCKLYREDKAEVIVILSSPEPEQEIMQFRLNKGKGRATNQDRGVVCDEDAAPPTATLTNYLPPDTSAHSTGKSTRSGGSQPVASGSGAMEDVRVLDDPIQVTMIQVLDVIPNVEAEHLHSLIRAHQSQRHEDIGTAIISHLLENPDYPKSSGKRKVSCDDAQSASKRAKVDYLAPDRKAMGDVSYINLSLDHLTRVDFPTIPRDYIKRTFFKEKSLYAPAYIVLKQDLEDGSKFTCKKTSKRAEKIRGKAKAPPQSEDFENERKWLLQYLDERAELAECEQNGTGVECGCCFGDYPFSWMVQCPDAHLFCRDCARRSAEECIGNRKTDLLCMDQSGCKLAFAESEVQRFLSEKSLELWHRVKQELEIELAQIDGLESCPFCSYAVVIENDQERLFRCENASCSADHLPKTCEEAEKDKVLDGRHAVEEAMTKALMRNCPKCGQTGVAYIQFNQTPQGVPQPGSKCPLWDSVEQRHVDEVKRAAEAAKEEYLRLHPEVAEDEAALAVDLPAAPPAPQLPGRLVLPPPGPMHGLPYPFNLMHARGMPGVMPQNPMQQAIIQPGIRHGAMAGPEPQHLANELEQVRMIRERQDLLQEAQVLQQMIAGRRQPRGARQQAAVPARALLSLALASTRAQPTEQSSLAFSQQLHQDPVEPKIAIGPGEKSSLPEYRMRIHKPQTLCDPSVKQYSGYLDVSQDKHLFFWFFESRKNPHKAPLAAWMNGGPGGSSALGLLTENGPCNLISDNTTVRNPYAWNEVANMFYLDQPAGVGYSYSTSPHTVDTTWEAAKDFYAFVQLFLKHFPEYLDRPFHVLSESYGGQYAPNFANYINRQNKAKKGPAELAEVHINLESVLIVNGGVAMMIQAETNPEYACTGPYAFWDNNGEHCKMLRSRIPRMRELAQQCRDFNTPLTCIPAAIFSYTLLSEGFEKLNRSIYDVRKPCKEQVNCHAEFGWVQQYLNQSEVKLALGVPAGYNYTWISWDINQAFSRAGDLTNDASPMIRELLEDGIRVFNLAGDTDFACNFMGAFEWMYRLDSPYAAEFRSLNNTLWTRGGKIVGEVRAAGDGGGKAAGNFTWLRVYEAGHMVPRDQPEVALEFFTKWINNEPLV</sequence>
<dbReference type="CDD" id="cd23796">
    <property type="entry name" value="UBCc_UBE2G2"/>
    <property type="match status" value="1"/>
</dbReference>
<dbReference type="EC" id="3.4.16.-" evidence="14"/>
<keyword evidence="9 14" id="KW-0378">Hydrolase</keyword>
<name>A0A5N5QL81_9AGAM</name>
<evidence type="ECO:0000256" key="7">
    <source>
        <dbReference type="ARBA" id="ARBA00022741"/>
    </source>
</evidence>
<evidence type="ECO:0000256" key="1">
    <source>
        <dbReference type="ARBA" id="ARBA00000485"/>
    </source>
</evidence>
<proteinExistence type="inferred from homology"/>
<feature type="region of interest" description="Disordered" evidence="15">
    <location>
        <begin position="178"/>
        <end position="232"/>
    </location>
</feature>
<dbReference type="PANTHER" id="PTHR11802:SF113">
    <property type="entry name" value="SERINE CARBOXYPEPTIDASE CTSA-4.1"/>
    <property type="match status" value="1"/>
</dbReference>
<evidence type="ECO:0000256" key="10">
    <source>
        <dbReference type="ARBA" id="ARBA00022840"/>
    </source>
</evidence>
<evidence type="ECO:0000256" key="9">
    <source>
        <dbReference type="ARBA" id="ARBA00022801"/>
    </source>
</evidence>
<dbReference type="InterPro" id="IPR001563">
    <property type="entry name" value="Peptidase_S10"/>
</dbReference>
<comment type="caution">
    <text evidence="17">The sequence shown here is derived from an EMBL/GenBank/DDBJ whole genome shotgun (WGS) entry which is preliminary data.</text>
</comment>
<dbReference type="Gene3D" id="3.40.50.1820">
    <property type="entry name" value="alpha/beta hydrolase"/>
    <property type="match status" value="1"/>
</dbReference>
<feature type="active site" description="Glycyl thioester intermediate" evidence="13">
    <location>
        <position position="96"/>
    </location>
</feature>
<dbReference type="InterPro" id="IPR023313">
    <property type="entry name" value="UBQ-conjugating_AS"/>
</dbReference>
<evidence type="ECO:0000256" key="3">
    <source>
        <dbReference type="ARBA" id="ARBA00022645"/>
    </source>
</evidence>
<dbReference type="SMART" id="SM00212">
    <property type="entry name" value="UBCc"/>
    <property type="match status" value="1"/>
</dbReference>
<keyword evidence="5" id="KW-0808">Transferase</keyword>
<evidence type="ECO:0000313" key="18">
    <source>
        <dbReference type="Proteomes" id="UP000383932"/>
    </source>
</evidence>
<evidence type="ECO:0000256" key="13">
    <source>
        <dbReference type="PROSITE-ProRule" id="PRU10133"/>
    </source>
</evidence>
<evidence type="ECO:0000259" key="16">
    <source>
        <dbReference type="PROSITE" id="PS50127"/>
    </source>
</evidence>